<sequence length="198" mass="21622">MPIEVDEARRLDEIAAATIQVARDKGVRSVTIRAVAARLGGSTAMVTNYVSSRSALMVNALRRTEEEWGQEMDNVLEGLAGEARLEAAITWMCTTQDDDEVMRRLLMEIASEGPEAGAAIEEIRTATSRRYREELRTLAAEAGLPDPALSADILHLVMRGYWLTTLEDPENWPDERGARAALAVVDLLRGSPGQGSAD</sequence>
<evidence type="ECO:0000313" key="5">
    <source>
        <dbReference type="Proteomes" id="UP001257948"/>
    </source>
</evidence>
<accession>A0ABU3M255</accession>
<proteinExistence type="predicted"/>
<comment type="caution">
    <text evidence="4">The sequence shown here is derived from an EMBL/GenBank/DDBJ whole genome shotgun (WGS) entry which is preliminary data.</text>
</comment>
<keyword evidence="5" id="KW-1185">Reference proteome</keyword>
<gene>
    <name evidence="4" type="ORF">RQC66_33210</name>
</gene>
<dbReference type="SUPFAM" id="SSF46689">
    <property type="entry name" value="Homeodomain-like"/>
    <property type="match status" value="1"/>
</dbReference>
<feature type="domain" description="HTH tetR-type" evidence="3">
    <location>
        <begin position="8"/>
        <end position="68"/>
    </location>
</feature>
<evidence type="ECO:0000256" key="1">
    <source>
        <dbReference type="ARBA" id="ARBA00023125"/>
    </source>
</evidence>
<evidence type="ECO:0000313" key="4">
    <source>
        <dbReference type="EMBL" id="MDT7845586.1"/>
    </source>
</evidence>
<evidence type="ECO:0000256" key="2">
    <source>
        <dbReference type="PROSITE-ProRule" id="PRU00335"/>
    </source>
</evidence>
<keyword evidence="1 2" id="KW-0238">DNA-binding</keyword>
<reference evidence="5" key="1">
    <citation type="submission" date="2023-07" db="EMBL/GenBank/DDBJ databases">
        <title>Draft genome sequence of the endophytic actinobacterium Streptomyces justiciae WPN32, a potential antibiotic producer.</title>
        <authorList>
            <person name="Yasawong M."/>
            <person name="Pana W."/>
            <person name="Ganta P."/>
            <person name="Santapan N."/>
            <person name="Songngamsuk T."/>
            <person name="Phatcharaharikarn M."/>
            <person name="Kerdtoob S."/>
            <person name="Nantapong N."/>
        </authorList>
    </citation>
    <scope>NUCLEOTIDE SEQUENCE [LARGE SCALE GENOMIC DNA]</scope>
    <source>
        <strain evidence="5">WPN32</strain>
    </source>
</reference>
<dbReference type="InterPro" id="IPR036271">
    <property type="entry name" value="Tet_transcr_reg_TetR-rel_C_sf"/>
</dbReference>
<dbReference type="RefSeq" id="WP_314205745.1">
    <property type="nucleotide sequence ID" value="NZ_JAVTLL010000027.1"/>
</dbReference>
<dbReference type="EMBL" id="JAVTLL010000027">
    <property type="protein sequence ID" value="MDT7845586.1"/>
    <property type="molecule type" value="Genomic_DNA"/>
</dbReference>
<name>A0ABU3M255_9ACTN</name>
<dbReference type="SUPFAM" id="SSF48498">
    <property type="entry name" value="Tetracyclin repressor-like, C-terminal domain"/>
    <property type="match status" value="1"/>
</dbReference>
<dbReference type="InterPro" id="IPR009057">
    <property type="entry name" value="Homeodomain-like_sf"/>
</dbReference>
<dbReference type="Gene3D" id="1.10.357.10">
    <property type="entry name" value="Tetracycline Repressor, domain 2"/>
    <property type="match status" value="1"/>
</dbReference>
<protein>
    <submittedName>
        <fullName evidence="4">TetR/AcrR family transcriptional regulator</fullName>
    </submittedName>
</protein>
<dbReference type="Proteomes" id="UP001257948">
    <property type="component" value="Unassembled WGS sequence"/>
</dbReference>
<feature type="DNA-binding region" description="H-T-H motif" evidence="2">
    <location>
        <begin position="31"/>
        <end position="50"/>
    </location>
</feature>
<organism evidence="4 5">
    <name type="scientific">Streptomyces justiciae</name>
    <dbReference type="NCBI Taxonomy" id="2780140"/>
    <lineage>
        <taxon>Bacteria</taxon>
        <taxon>Bacillati</taxon>
        <taxon>Actinomycetota</taxon>
        <taxon>Actinomycetes</taxon>
        <taxon>Kitasatosporales</taxon>
        <taxon>Streptomycetaceae</taxon>
        <taxon>Streptomyces</taxon>
    </lineage>
</organism>
<evidence type="ECO:0000259" key="3">
    <source>
        <dbReference type="PROSITE" id="PS50977"/>
    </source>
</evidence>
<dbReference type="InterPro" id="IPR001647">
    <property type="entry name" value="HTH_TetR"/>
</dbReference>
<dbReference type="PROSITE" id="PS50977">
    <property type="entry name" value="HTH_TETR_2"/>
    <property type="match status" value="1"/>
</dbReference>